<accession>A0A974NGA3</accession>
<dbReference type="PANTHER" id="PTHR43273">
    <property type="entry name" value="ANAEROBIC SULFATASE-MATURATING ENZYME HOMOLOG ASLB-RELATED"/>
    <property type="match status" value="1"/>
</dbReference>
<proteinExistence type="predicted"/>
<dbReference type="SUPFAM" id="SSF102114">
    <property type="entry name" value="Radical SAM enzymes"/>
    <property type="match status" value="1"/>
</dbReference>
<gene>
    <name evidence="1" type="ORF">JHT90_01755</name>
</gene>
<dbReference type="InterPro" id="IPR023867">
    <property type="entry name" value="Sulphatase_maturase_rSAM"/>
</dbReference>
<dbReference type="Proteomes" id="UP000595278">
    <property type="component" value="Chromosome"/>
</dbReference>
<name>A0A974NGA3_9GAMM</name>
<dbReference type="InterPro" id="IPR047771">
    <property type="entry name" value="Radical_SAM_STM4011-like"/>
</dbReference>
<dbReference type="InterPro" id="IPR013785">
    <property type="entry name" value="Aldolase_TIM"/>
</dbReference>
<dbReference type="PANTHER" id="PTHR43273:SF3">
    <property type="entry name" value="ANAEROBIC SULFATASE-MATURATING ENZYME HOMOLOG ASLB-RELATED"/>
    <property type="match status" value="1"/>
</dbReference>
<sequence length="284" mass="33356">MINLTVMYRGALETCNYACDYCPFAKRKETKQKKIEDIVGLDNFINWIAKQTDINFNVFFTPWGEALVFKRYQQAVKQLTVMPHVNKVIFQTNLSGKLDFLAEINSLKLRLWCTYHPTEVPRKKFIDKTKQLDCNNVKYSVGMVGKPNLFDEIKQLRNELNPNTYLWINAYVDNNQHYIYTEEQRLFLSTIDSLFSFNKSYVSKGLLCFAGENAIVVDEFGKIYRCHFIKQAIGSIHDNNWQQILQERPCTRANCDCHIGYIFVKSLDFKRIFGEQTLERIMLD</sequence>
<evidence type="ECO:0000313" key="2">
    <source>
        <dbReference type="Proteomes" id="UP000595278"/>
    </source>
</evidence>
<dbReference type="Gene3D" id="3.20.20.70">
    <property type="entry name" value="Aldolase class I"/>
    <property type="match status" value="1"/>
</dbReference>
<keyword evidence="2" id="KW-1185">Reference proteome</keyword>
<dbReference type="EMBL" id="CP067393">
    <property type="protein sequence ID" value="QQP86003.1"/>
    <property type="molecule type" value="Genomic_DNA"/>
</dbReference>
<dbReference type="AlphaFoldDB" id="A0A974NGA3"/>
<dbReference type="InterPro" id="IPR058240">
    <property type="entry name" value="rSAM_sf"/>
</dbReference>
<dbReference type="NCBIfam" id="NF038073">
    <property type="entry name" value="rSAM_STM4011"/>
    <property type="match status" value="1"/>
</dbReference>
<reference evidence="1 2" key="1">
    <citation type="submission" date="2021-01" db="EMBL/GenBank/DDBJ databases">
        <title>Entomomonas sp. F2A isolated from a house cricket (Acheta domesticus).</title>
        <authorList>
            <person name="Spergser J."/>
            <person name="Busse H.-J."/>
        </authorList>
    </citation>
    <scope>NUCLEOTIDE SEQUENCE [LARGE SCALE GENOMIC DNA]</scope>
    <source>
        <strain evidence="1 2">F2A</strain>
    </source>
</reference>
<dbReference type="GO" id="GO:0016491">
    <property type="term" value="F:oxidoreductase activity"/>
    <property type="evidence" value="ECO:0007669"/>
    <property type="project" value="InterPro"/>
</dbReference>
<dbReference type="KEGG" id="eaz:JHT90_01755"/>
<dbReference type="RefSeq" id="WP_201093336.1">
    <property type="nucleotide sequence ID" value="NZ_CP067393.1"/>
</dbReference>
<organism evidence="1 2">
    <name type="scientific">Entomomonas asaccharolytica</name>
    <dbReference type="NCBI Taxonomy" id="2785331"/>
    <lineage>
        <taxon>Bacteria</taxon>
        <taxon>Pseudomonadati</taxon>
        <taxon>Pseudomonadota</taxon>
        <taxon>Gammaproteobacteria</taxon>
        <taxon>Pseudomonadales</taxon>
        <taxon>Pseudomonadaceae</taxon>
        <taxon>Entomomonas</taxon>
    </lineage>
</organism>
<protein>
    <submittedName>
        <fullName evidence="1">STM4011 family radical SAM protein</fullName>
    </submittedName>
</protein>
<evidence type="ECO:0000313" key="1">
    <source>
        <dbReference type="EMBL" id="QQP86003.1"/>
    </source>
</evidence>